<dbReference type="EMBL" id="PPSL01000001">
    <property type="protein sequence ID" value="PQJ12761.1"/>
    <property type="molecule type" value="Genomic_DNA"/>
</dbReference>
<dbReference type="Pfam" id="PF00881">
    <property type="entry name" value="Nitroreductase"/>
    <property type="match status" value="2"/>
</dbReference>
<dbReference type="OrthoDB" id="9809288at2"/>
<dbReference type="PANTHER" id="PTHR43673">
    <property type="entry name" value="NAD(P)H NITROREDUCTASE YDGI-RELATED"/>
    <property type="match status" value="1"/>
</dbReference>
<evidence type="ECO:0000256" key="3">
    <source>
        <dbReference type="SAM" id="MobiDB-lite"/>
    </source>
</evidence>
<feature type="compositionally biased region" description="Basic and acidic residues" evidence="3">
    <location>
        <begin position="170"/>
        <end position="182"/>
    </location>
</feature>
<organism evidence="5 6">
    <name type="scientific">Flavipsychrobacter stenotrophus</name>
    <dbReference type="NCBI Taxonomy" id="2077091"/>
    <lineage>
        <taxon>Bacteria</taxon>
        <taxon>Pseudomonadati</taxon>
        <taxon>Bacteroidota</taxon>
        <taxon>Chitinophagia</taxon>
        <taxon>Chitinophagales</taxon>
        <taxon>Chitinophagaceae</taxon>
        <taxon>Flavipsychrobacter</taxon>
    </lineage>
</organism>
<comment type="caution">
    <text evidence="5">The sequence shown here is derived from an EMBL/GenBank/DDBJ whole genome shotgun (WGS) entry which is preliminary data.</text>
</comment>
<dbReference type="Gene3D" id="3.40.109.10">
    <property type="entry name" value="NADH Oxidase"/>
    <property type="match status" value="1"/>
</dbReference>
<reference evidence="5 6" key="1">
    <citation type="submission" date="2018-01" db="EMBL/GenBank/DDBJ databases">
        <title>A novel member of the phylum Bacteroidetes isolated from glacier ice.</title>
        <authorList>
            <person name="Liu Q."/>
            <person name="Xin Y.-H."/>
        </authorList>
    </citation>
    <scope>NUCLEOTIDE SEQUENCE [LARGE SCALE GENOMIC DNA]</scope>
    <source>
        <strain evidence="5 6">RB1R16</strain>
    </source>
</reference>
<dbReference type="RefSeq" id="WP_105037645.1">
    <property type="nucleotide sequence ID" value="NZ_PPSL01000001.1"/>
</dbReference>
<dbReference type="GO" id="GO:0016491">
    <property type="term" value="F:oxidoreductase activity"/>
    <property type="evidence" value="ECO:0007669"/>
    <property type="project" value="UniProtKB-KW"/>
</dbReference>
<sequence length="189" mass="21031">MIKQANTNGPVLDLIRNRWSPRSFSDKQISQTDLDTILEAASWSASAANEQPWEYYYAFNGTDGFQKLHDGLAVFNQTWAKNASVLIAAVARKNMAANGNENKWAVHDLGMANTTMFLQASSMDIYAHGMGGFDQHIISLALNLGEDKELVCMIALGYLGEADKLPEPYKTRELTPRDRKPLADFTTKL</sequence>
<evidence type="ECO:0000259" key="4">
    <source>
        <dbReference type="Pfam" id="PF00881"/>
    </source>
</evidence>
<dbReference type="Proteomes" id="UP000239872">
    <property type="component" value="Unassembled WGS sequence"/>
</dbReference>
<feature type="domain" description="Nitroreductase" evidence="4">
    <location>
        <begin position="15"/>
        <end position="58"/>
    </location>
</feature>
<dbReference type="InterPro" id="IPR029479">
    <property type="entry name" value="Nitroreductase"/>
</dbReference>
<accession>A0A2S7T1M0</accession>
<gene>
    <name evidence="5" type="ORF">CJD36_003155</name>
</gene>
<dbReference type="InterPro" id="IPR000415">
    <property type="entry name" value="Nitroreductase-like"/>
</dbReference>
<protein>
    <submittedName>
        <fullName evidence="5">Nitroreductase</fullName>
    </submittedName>
</protein>
<evidence type="ECO:0000313" key="5">
    <source>
        <dbReference type="EMBL" id="PQJ12761.1"/>
    </source>
</evidence>
<keyword evidence="6" id="KW-1185">Reference proteome</keyword>
<feature type="region of interest" description="Disordered" evidence="3">
    <location>
        <begin position="170"/>
        <end position="189"/>
    </location>
</feature>
<name>A0A2S7T1M0_9BACT</name>
<proteinExistence type="inferred from homology"/>
<feature type="domain" description="Nitroreductase" evidence="4">
    <location>
        <begin position="73"/>
        <end position="158"/>
    </location>
</feature>
<keyword evidence="2" id="KW-0560">Oxidoreductase</keyword>
<dbReference type="AlphaFoldDB" id="A0A2S7T1M0"/>
<comment type="similarity">
    <text evidence="1">Belongs to the nitroreductase family.</text>
</comment>
<evidence type="ECO:0000256" key="1">
    <source>
        <dbReference type="ARBA" id="ARBA00007118"/>
    </source>
</evidence>
<dbReference type="CDD" id="cd02138">
    <property type="entry name" value="TdsD-like"/>
    <property type="match status" value="1"/>
</dbReference>
<dbReference type="SUPFAM" id="SSF55469">
    <property type="entry name" value="FMN-dependent nitroreductase-like"/>
    <property type="match status" value="1"/>
</dbReference>
<dbReference type="PANTHER" id="PTHR43673:SF10">
    <property type="entry name" value="NADH DEHYDROGENASE_NAD(P)H NITROREDUCTASE XCC3605-RELATED"/>
    <property type="match status" value="1"/>
</dbReference>
<evidence type="ECO:0000256" key="2">
    <source>
        <dbReference type="ARBA" id="ARBA00023002"/>
    </source>
</evidence>
<evidence type="ECO:0000313" key="6">
    <source>
        <dbReference type="Proteomes" id="UP000239872"/>
    </source>
</evidence>